<organism evidence="3">
    <name type="scientific">Pongo abelii</name>
    <name type="common">Sumatran orangutan</name>
    <name type="synonym">Pongo pygmaeus abelii</name>
    <dbReference type="NCBI Taxonomy" id="9601"/>
    <lineage>
        <taxon>Eukaryota</taxon>
        <taxon>Metazoa</taxon>
        <taxon>Chordata</taxon>
        <taxon>Craniata</taxon>
        <taxon>Vertebrata</taxon>
        <taxon>Euteleostomi</taxon>
        <taxon>Mammalia</taxon>
        <taxon>Eutheria</taxon>
        <taxon>Euarchontoglires</taxon>
        <taxon>Primates</taxon>
        <taxon>Haplorrhini</taxon>
        <taxon>Catarrhini</taxon>
        <taxon>Hominidae</taxon>
        <taxon>Pongo</taxon>
    </lineage>
</organism>
<dbReference type="SMART" id="SM00256">
    <property type="entry name" value="FBOX"/>
    <property type="match status" value="1"/>
</dbReference>
<evidence type="ECO:0000256" key="1">
    <source>
        <dbReference type="SAM" id="MobiDB-lite"/>
    </source>
</evidence>
<reference evidence="3" key="1">
    <citation type="submission" date="2017-12" db="EMBL/GenBank/DDBJ databases">
        <title>High-resolution comparative analysis of great ape genomes.</title>
        <authorList>
            <person name="Pollen A."/>
            <person name="Hastie A."/>
            <person name="Hormozdiari F."/>
            <person name="Dougherty M."/>
            <person name="Liu R."/>
            <person name="Chaisson M."/>
            <person name="Hoppe E."/>
            <person name="Hill C."/>
            <person name="Pang A."/>
            <person name="Hillier L."/>
            <person name="Baker C."/>
            <person name="Armstrong J."/>
            <person name="Shendure J."/>
            <person name="Paten B."/>
            <person name="Wilson R."/>
            <person name="Chao H."/>
            <person name="Schneider V."/>
            <person name="Ventura M."/>
            <person name="Kronenberg Z."/>
            <person name="Murali S."/>
            <person name="Gordon D."/>
            <person name="Cantsilieris S."/>
            <person name="Munson K."/>
            <person name="Nelson B."/>
            <person name="Raja A."/>
            <person name="Underwood J."/>
            <person name="Diekhans M."/>
            <person name="Fiddes I."/>
            <person name="Haussler D."/>
            <person name="Eichler E."/>
        </authorList>
    </citation>
    <scope>NUCLEOTIDE SEQUENCE [LARGE SCALE GENOMIC DNA]</scope>
    <source>
        <strain evidence="3">Susie</strain>
    </source>
</reference>
<dbReference type="InterPro" id="IPR036047">
    <property type="entry name" value="F-box-like_dom_sf"/>
</dbReference>
<dbReference type="PROSITE" id="PS50181">
    <property type="entry name" value="FBOX"/>
    <property type="match status" value="1"/>
</dbReference>
<gene>
    <name evidence="3" type="ORF">CR201_G0015090</name>
</gene>
<dbReference type="EMBL" id="NDHI03003408">
    <property type="protein sequence ID" value="PNJ61182.1"/>
    <property type="molecule type" value="Genomic_DNA"/>
</dbReference>
<sequence length="136" mass="14716">MAEPGEGLPEEVLALIFRHLSLRDRAAAARVCRAWAAAATCSAVWHDTKIRRPTRSVLDTLPPSLASTPLRTLQLRGPGAGRGRARARAGPQGTCSAHTRSRTGDFSRTTKKEIEGLRRVGLEPKSPTHLTPLHPT</sequence>
<evidence type="ECO:0000313" key="3">
    <source>
        <dbReference type="EMBL" id="PNJ61182.1"/>
    </source>
</evidence>
<feature type="region of interest" description="Disordered" evidence="1">
    <location>
        <begin position="71"/>
        <end position="110"/>
    </location>
</feature>
<comment type="caution">
    <text evidence="3">The sequence shown here is derived from an EMBL/GenBank/DDBJ whole genome shotgun (WGS) entry which is preliminary data.</text>
</comment>
<dbReference type="SUPFAM" id="SSF81383">
    <property type="entry name" value="F-box domain"/>
    <property type="match status" value="1"/>
</dbReference>
<dbReference type="FunFam" id="1.20.1280.50:FF:000005">
    <property type="entry name" value="F-box/LRR-repeat protein 3 isoform X1"/>
    <property type="match status" value="1"/>
</dbReference>
<dbReference type="InterPro" id="IPR001810">
    <property type="entry name" value="F-box_dom"/>
</dbReference>
<dbReference type="Gene3D" id="1.20.1280.50">
    <property type="match status" value="1"/>
</dbReference>
<protein>
    <submittedName>
        <fullName evidence="3">FBXL8 isoform 5</fullName>
    </submittedName>
</protein>
<feature type="non-terminal residue" evidence="3">
    <location>
        <position position="136"/>
    </location>
</feature>
<name>A0A2J8VUI6_PONAB</name>
<dbReference type="Pfam" id="PF12937">
    <property type="entry name" value="F-box-like"/>
    <property type="match status" value="1"/>
</dbReference>
<proteinExistence type="predicted"/>
<dbReference type="AlphaFoldDB" id="A0A2J8VUI6"/>
<feature type="domain" description="F-box" evidence="2">
    <location>
        <begin position="2"/>
        <end position="48"/>
    </location>
</feature>
<accession>A0A2J8VUI6</accession>
<evidence type="ECO:0000259" key="2">
    <source>
        <dbReference type="PROSITE" id="PS50181"/>
    </source>
</evidence>